<feature type="transmembrane region" description="Helical" evidence="1">
    <location>
        <begin position="63"/>
        <end position="81"/>
    </location>
</feature>
<dbReference type="AlphaFoldDB" id="A0AAD6TRD5"/>
<protein>
    <submittedName>
        <fullName evidence="2">Uncharacterized protein</fullName>
    </submittedName>
</protein>
<feature type="transmembrane region" description="Helical" evidence="1">
    <location>
        <begin position="27"/>
        <end position="51"/>
    </location>
</feature>
<sequence>MVVSSALTAEQVQVHAEHLASTVNFRVFPILAETVLYGIFIVLIFFSSYILVTSGLRSPSSKLMLAATLIMFGLSTLDWAIDVHLLRDELNILVPADLIKPPPDHSRRLRVNTALQISQAIMNNICVLLSDTVVCWRVYMVYGRSRRVLWTAAALLSALFSALFICNLTQIGIGFPSVRALHRLKPGELYIDIIALALCALINMWATSMIAVKAWQMRRDIRRYLKGTSRRTFAESVLALFVESGALYTALWILKNVIIIPSVEGSAYTYYATVFMYQITGMYPTLIIILVALNQSHLEHQFTGYRGGQGNTVTSSAARDIVFASAPKSSALSVKVAKKVLVASDSRTDLGSKDAERPLI</sequence>
<keyword evidence="1" id="KW-1133">Transmembrane helix</keyword>
<feature type="transmembrane region" description="Helical" evidence="1">
    <location>
        <begin position="233"/>
        <end position="254"/>
    </location>
</feature>
<evidence type="ECO:0000313" key="3">
    <source>
        <dbReference type="Proteomes" id="UP001222325"/>
    </source>
</evidence>
<feature type="transmembrane region" description="Helical" evidence="1">
    <location>
        <begin position="274"/>
        <end position="293"/>
    </location>
</feature>
<gene>
    <name evidence="2" type="ORF">B0H15DRAFT_866739</name>
</gene>
<dbReference type="EMBL" id="JARJCN010000094">
    <property type="protein sequence ID" value="KAJ7075512.1"/>
    <property type="molecule type" value="Genomic_DNA"/>
</dbReference>
<evidence type="ECO:0000313" key="2">
    <source>
        <dbReference type="EMBL" id="KAJ7075512.1"/>
    </source>
</evidence>
<accession>A0AAD6TRD5</accession>
<evidence type="ECO:0000256" key="1">
    <source>
        <dbReference type="SAM" id="Phobius"/>
    </source>
</evidence>
<keyword evidence="1" id="KW-0812">Transmembrane</keyword>
<proteinExistence type="predicted"/>
<keyword evidence="1" id="KW-0472">Membrane</keyword>
<organism evidence="2 3">
    <name type="scientific">Mycena belliarum</name>
    <dbReference type="NCBI Taxonomy" id="1033014"/>
    <lineage>
        <taxon>Eukaryota</taxon>
        <taxon>Fungi</taxon>
        <taxon>Dikarya</taxon>
        <taxon>Basidiomycota</taxon>
        <taxon>Agaricomycotina</taxon>
        <taxon>Agaricomycetes</taxon>
        <taxon>Agaricomycetidae</taxon>
        <taxon>Agaricales</taxon>
        <taxon>Marasmiineae</taxon>
        <taxon>Mycenaceae</taxon>
        <taxon>Mycena</taxon>
    </lineage>
</organism>
<feature type="transmembrane region" description="Helical" evidence="1">
    <location>
        <begin position="193"/>
        <end position="212"/>
    </location>
</feature>
<dbReference type="Proteomes" id="UP001222325">
    <property type="component" value="Unassembled WGS sequence"/>
</dbReference>
<keyword evidence="3" id="KW-1185">Reference proteome</keyword>
<name>A0AAD6TRD5_9AGAR</name>
<feature type="transmembrane region" description="Helical" evidence="1">
    <location>
        <begin position="148"/>
        <end position="173"/>
    </location>
</feature>
<comment type="caution">
    <text evidence="2">The sequence shown here is derived from an EMBL/GenBank/DDBJ whole genome shotgun (WGS) entry which is preliminary data.</text>
</comment>
<feature type="transmembrane region" description="Helical" evidence="1">
    <location>
        <begin position="117"/>
        <end position="136"/>
    </location>
</feature>
<reference evidence="2" key="1">
    <citation type="submission" date="2023-03" db="EMBL/GenBank/DDBJ databases">
        <title>Massive genome expansion in bonnet fungi (Mycena s.s.) driven by repeated elements and novel gene families across ecological guilds.</title>
        <authorList>
            <consortium name="Lawrence Berkeley National Laboratory"/>
            <person name="Harder C.B."/>
            <person name="Miyauchi S."/>
            <person name="Viragh M."/>
            <person name="Kuo A."/>
            <person name="Thoen E."/>
            <person name="Andreopoulos B."/>
            <person name="Lu D."/>
            <person name="Skrede I."/>
            <person name="Drula E."/>
            <person name="Henrissat B."/>
            <person name="Morin E."/>
            <person name="Kohler A."/>
            <person name="Barry K."/>
            <person name="LaButti K."/>
            <person name="Morin E."/>
            <person name="Salamov A."/>
            <person name="Lipzen A."/>
            <person name="Mereny Z."/>
            <person name="Hegedus B."/>
            <person name="Baldrian P."/>
            <person name="Stursova M."/>
            <person name="Weitz H."/>
            <person name="Taylor A."/>
            <person name="Grigoriev I.V."/>
            <person name="Nagy L.G."/>
            <person name="Martin F."/>
            <person name="Kauserud H."/>
        </authorList>
    </citation>
    <scope>NUCLEOTIDE SEQUENCE</scope>
    <source>
        <strain evidence="2">CBHHK173m</strain>
    </source>
</reference>